<protein>
    <submittedName>
        <fullName evidence="3">Fumarylacetoacetate hydrolase family protein</fullName>
    </submittedName>
</protein>
<evidence type="ECO:0000313" key="4">
    <source>
        <dbReference type="Proteomes" id="UP000829542"/>
    </source>
</evidence>
<dbReference type="Gene3D" id="3.90.850.10">
    <property type="entry name" value="Fumarylacetoacetase-like, C-terminal domain"/>
    <property type="match status" value="1"/>
</dbReference>
<dbReference type="InterPro" id="IPR036663">
    <property type="entry name" value="Fumarylacetoacetase_C_sf"/>
</dbReference>
<evidence type="ECO:0000256" key="1">
    <source>
        <dbReference type="ARBA" id="ARBA00022723"/>
    </source>
</evidence>
<proteinExistence type="predicted"/>
<dbReference type="Pfam" id="PF01557">
    <property type="entry name" value="FAA_hydrolase"/>
    <property type="match status" value="1"/>
</dbReference>
<dbReference type="GO" id="GO:0016787">
    <property type="term" value="F:hydrolase activity"/>
    <property type="evidence" value="ECO:0007669"/>
    <property type="project" value="UniProtKB-KW"/>
</dbReference>
<organism evidence="3 4">
    <name type="scientific">Ignatzschineria rhizosphaerae</name>
    <dbReference type="NCBI Taxonomy" id="2923279"/>
    <lineage>
        <taxon>Bacteria</taxon>
        <taxon>Pseudomonadati</taxon>
        <taxon>Pseudomonadota</taxon>
        <taxon>Gammaproteobacteria</taxon>
        <taxon>Cardiobacteriales</taxon>
        <taxon>Ignatzschineriaceae</taxon>
        <taxon>Ignatzschineria</taxon>
    </lineage>
</organism>
<keyword evidence="1" id="KW-0479">Metal-binding</keyword>
<dbReference type="PANTHER" id="PTHR11820">
    <property type="entry name" value="ACYLPYRUVASE"/>
    <property type="match status" value="1"/>
</dbReference>
<sequence>MFQFEIKDKNVFGVALNYQSLLKENNTAFNEKPYVAPPKRPVLFIKPPNTYNASHKITITDDTVQLGANIALIMGKDATRLSKNEALNYVKGITIANDYSAPSESYYRPAVVAKCKDGYFSIHKNALPITQIKDLNDLNLSLEINGKEVQSDNSRNWVRDIPELLETITEFMTLREGDILLLGTPSGFHFAKTGDKVTVKLDNLLSLEDEIIGGNAS</sequence>
<name>A0ABY3WYN2_9GAMM</name>
<feature type="domain" description="Fumarylacetoacetase-like C-terminal" evidence="2">
    <location>
        <begin position="11"/>
        <end position="210"/>
    </location>
</feature>
<evidence type="ECO:0000259" key="2">
    <source>
        <dbReference type="Pfam" id="PF01557"/>
    </source>
</evidence>
<dbReference type="PANTHER" id="PTHR11820:SF114">
    <property type="entry name" value="4-HYDROXYPHENYLACETATE CATABOLISM PROTEIN"/>
    <property type="match status" value="1"/>
</dbReference>
<dbReference type="Proteomes" id="UP000829542">
    <property type="component" value="Chromosome"/>
</dbReference>
<keyword evidence="4" id="KW-1185">Reference proteome</keyword>
<dbReference type="SUPFAM" id="SSF56529">
    <property type="entry name" value="FAH"/>
    <property type="match status" value="1"/>
</dbReference>
<accession>A0ABY3WYN2</accession>
<dbReference type="RefSeq" id="WP_242148267.1">
    <property type="nucleotide sequence ID" value="NZ_CP093379.1"/>
</dbReference>
<gene>
    <name evidence="3" type="ORF">MMG00_10975</name>
</gene>
<reference evidence="3 4" key="1">
    <citation type="submission" date="2022-03" db="EMBL/GenBank/DDBJ databases">
        <title>Ignatzschineria rhizosphaerae HR5S32.</title>
        <authorList>
            <person name="Sun J.Q."/>
            <person name="Feng J.Y."/>
        </authorList>
    </citation>
    <scope>NUCLEOTIDE SEQUENCE [LARGE SCALE GENOMIC DNA]</scope>
    <source>
        <strain evidence="3 4">HR5S32</strain>
    </source>
</reference>
<dbReference type="EMBL" id="CP093379">
    <property type="protein sequence ID" value="UNM95729.1"/>
    <property type="molecule type" value="Genomic_DNA"/>
</dbReference>
<evidence type="ECO:0000313" key="3">
    <source>
        <dbReference type="EMBL" id="UNM95729.1"/>
    </source>
</evidence>
<dbReference type="InterPro" id="IPR011234">
    <property type="entry name" value="Fumarylacetoacetase-like_C"/>
</dbReference>
<keyword evidence="3" id="KW-0378">Hydrolase</keyword>